<sequence>MAWAAYADVHTPRPLVEALRAAGFDVLTAQEDHPEKLNDRLLLERATALDRVLLSNDSDFFSIAAEWQCTGRDFAGVIILKLDGDYPMVQFVDDIKLILEVEDQQMWLYVVPFASHSAQP</sequence>
<protein>
    <recommendedName>
        <fullName evidence="1">DUF5615 domain-containing protein</fullName>
    </recommendedName>
</protein>
<reference evidence="2" key="1">
    <citation type="journal article" date="2020" name="mSystems">
        <title>Genome- and Community-Level Interaction Insights into Carbon Utilization and Element Cycling Functions of Hydrothermarchaeota in Hydrothermal Sediment.</title>
        <authorList>
            <person name="Zhou Z."/>
            <person name="Liu Y."/>
            <person name="Xu W."/>
            <person name="Pan J."/>
            <person name="Luo Z.H."/>
            <person name="Li M."/>
        </authorList>
    </citation>
    <scope>NUCLEOTIDE SEQUENCE [LARGE SCALE GENOMIC DNA]</scope>
    <source>
        <strain evidence="2">SpSt-339</strain>
    </source>
</reference>
<name>A0A7C2P082_9PLAN</name>
<organism evidence="2">
    <name type="scientific">Schlesneria paludicola</name>
    <dbReference type="NCBI Taxonomy" id="360056"/>
    <lineage>
        <taxon>Bacteria</taxon>
        <taxon>Pseudomonadati</taxon>
        <taxon>Planctomycetota</taxon>
        <taxon>Planctomycetia</taxon>
        <taxon>Planctomycetales</taxon>
        <taxon>Planctomycetaceae</taxon>
        <taxon>Schlesneria</taxon>
    </lineage>
</organism>
<feature type="domain" description="DUF5615" evidence="1">
    <location>
        <begin position="6"/>
        <end position="82"/>
    </location>
</feature>
<accession>A0A7C2P082</accession>
<gene>
    <name evidence="2" type="ORF">ENQ76_07900</name>
</gene>
<dbReference type="EMBL" id="DSOK01000230">
    <property type="protein sequence ID" value="HEN15374.1"/>
    <property type="molecule type" value="Genomic_DNA"/>
</dbReference>
<proteinExistence type="predicted"/>
<dbReference type="InterPro" id="IPR041049">
    <property type="entry name" value="DUF5615"/>
</dbReference>
<evidence type="ECO:0000259" key="1">
    <source>
        <dbReference type="Pfam" id="PF18480"/>
    </source>
</evidence>
<evidence type="ECO:0000313" key="2">
    <source>
        <dbReference type="EMBL" id="HEN15374.1"/>
    </source>
</evidence>
<comment type="caution">
    <text evidence="2">The sequence shown here is derived from an EMBL/GenBank/DDBJ whole genome shotgun (WGS) entry which is preliminary data.</text>
</comment>
<dbReference type="AlphaFoldDB" id="A0A7C2P082"/>
<dbReference type="Pfam" id="PF18480">
    <property type="entry name" value="DUF5615"/>
    <property type="match status" value="1"/>
</dbReference>